<evidence type="ECO:0000313" key="3">
    <source>
        <dbReference type="Proteomes" id="UP000756346"/>
    </source>
</evidence>
<reference evidence="2" key="1">
    <citation type="journal article" date="2021" name="Nat. Commun.">
        <title>Genetic determinants of endophytism in the Arabidopsis root mycobiome.</title>
        <authorList>
            <person name="Mesny F."/>
            <person name="Miyauchi S."/>
            <person name="Thiergart T."/>
            <person name="Pickel B."/>
            <person name="Atanasova L."/>
            <person name="Karlsson M."/>
            <person name="Huettel B."/>
            <person name="Barry K.W."/>
            <person name="Haridas S."/>
            <person name="Chen C."/>
            <person name="Bauer D."/>
            <person name="Andreopoulos W."/>
            <person name="Pangilinan J."/>
            <person name="LaButti K."/>
            <person name="Riley R."/>
            <person name="Lipzen A."/>
            <person name="Clum A."/>
            <person name="Drula E."/>
            <person name="Henrissat B."/>
            <person name="Kohler A."/>
            <person name="Grigoriev I.V."/>
            <person name="Martin F.M."/>
            <person name="Hacquard S."/>
        </authorList>
    </citation>
    <scope>NUCLEOTIDE SEQUENCE</scope>
    <source>
        <strain evidence="2">MPI-CAGE-CH-0230</strain>
    </source>
</reference>
<dbReference type="CDD" id="cd04301">
    <property type="entry name" value="NAT_SF"/>
    <property type="match status" value="1"/>
</dbReference>
<dbReference type="GO" id="GO:0016747">
    <property type="term" value="F:acyltransferase activity, transferring groups other than amino-acyl groups"/>
    <property type="evidence" value="ECO:0007669"/>
    <property type="project" value="InterPro"/>
</dbReference>
<dbReference type="OrthoDB" id="410198at2759"/>
<dbReference type="PROSITE" id="PS51186">
    <property type="entry name" value="GNAT"/>
    <property type="match status" value="1"/>
</dbReference>
<organism evidence="2 3">
    <name type="scientific">Microdochium trichocladiopsis</name>
    <dbReference type="NCBI Taxonomy" id="1682393"/>
    <lineage>
        <taxon>Eukaryota</taxon>
        <taxon>Fungi</taxon>
        <taxon>Dikarya</taxon>
        <taxon>Ascomycota</taxon>
        <taxon>Pezizomycotina</taxon>
        <taxon>Sordariomycetes</taxon>
        <taxon>Xylariomycetidae</taxon>
        <taxon>Xylariales</taxon>
        <taxon>Microdochiaceae</taxon>
        <taxon>Microdochium</taxon>
    </lineage>
</organism>
<evidence type="ECO:0000313" key="2">
    <source>
        <dbReference type="EMBL" id="KAH7034540.1"/>
    </source>
</evidence>
<dbReference type="GeneID" id="70192940"/>
<protein>
    <submittedName>
        <fullName evidence="2">Acyl-CoA N-acyltransferase</fullName>
    </submittedName>
</protein>
<dbReference type="PANTHER" id="PTHR42791:SF14">
    <property type="entry name" value="N-ACETYLTRANSFERASE DOMAIN-CONTAINING PROTEIN"/>
    <property type="match status" value="1"/>
</dbReference>
<dbReference type="PANTHER" id="PTHR42791">
    <property type="entry name" value="GNAT FAMILY ACETYLTRANSFERASE"/>
    <property type="match status" value="1"/>
</dbReference>
<gene>
    <name evidence="2" type="ORF">B0I36DRAFT_81937</name>
</gene>
<dbReference type="SUPFAM" id="SSF55729">
    <property type="entry name" value="Acyl-CoA N-acyltransferases (Nat)"/>
    <property type="match status" value="1"/>
</dbReference>
<dbReference type="RefSeq" id="XP_046014633.1">
    <property type="nucleotide sequence ID" value="XM_046163394.1"/>
</dbReference>
<dbReference type="AlphaFoldDB" id="A0A9P8YAT5"/>
<accession>A0A9P8YAT5</accession>
<dbReference type="Proteomes" id="UP000756346">
    <property type="component" value="Unassembled WGS sequence"/>
</dbReference>
<dbReference type="InterPro" id="IPR052523">
    <property type="entry name" value="Trichothecene_AcTrans"/>
</dbReference>
<dbReference type="Gene3D" id="3.40.630.30">
    <property type="match status" value="1"/>
</dbReference>
<dbReference type="InterPro" id="IPR000182">
    <property type="entry name" value="GNAT_dom"/>
</dbReference>
<feature type="domain" description="N-acetyltransferase" evidence="1">
    <location>
        <begin position="83"/>
        <end position="223"/>
    </location>
</feature>
<proteinExistence type="predicted"/>
<dbReference type="Pfam" id="PF00583">
    <property type="entry name" value="Acetyltransf_1"/>
    <property type="match status" value="1"/>
</dbReference>
<sequence>MHQVHSHVRVEPAQDADFAQLAAIVAMCFSDMPVETAINGPPTSSNLEATAQRYRHADRLHRQQHALPAAIKCVYTDPESGDETIVGTAQWYIFPRQRTAQDSAAPHYLLACDWVNSGHERAKITNFFQPFLEGRVRWMGSSPHGTLMYLAVLPAWRRQGIATRCVQWGLDRCQQLGIPAYLEASDLGAPVYEKLGFKTVDRIESEWETIPCGCPIMIKYPADGNQSKG</sequence>
<dbReference type="InterPro" id="IPR016181">
    <property type="entry name" value="Acyl_CoA_acyltransferase"/>
</dbReference>
<keyword evidence="3" id="KW-1185">Reference proteome</keyword>
<dbReference type="EMBL" id="JAGTJQ010000003">
    <property type="protein sequence ID" value="KAH7034540.1"/>
    <property type="molecule type" value="Genomic_DNA"/>
</dbReference>
<evidence type="ECO:0000259" key="1">
    <source>
        <dbReference type="PROSITE" id="PS51186"/>
    </source>
</evidence>
<comment type="caution">
    <text evidence="2">The sequence shown here is derived from an EMBL/GenBank/DDBJ whole genome shotgun (WGS) entry which is preliminary data.</text>
</comment>
<name>A0A9P8YAT5_9PEZI</name>